<sequence length="332" mass="38411">MLNWNGFKKLSMFIRLPSASNLHLGHRRWKTGSGLQTKSEKRLYQEVSLNNQEKTTKGPGSGNKRNRNLSISTLDCSRLRSKDLMDFSNLKTPLLYFNSVGYIIGYTYIGKRLRPFPPNTRGFLYFHQSSTLPSITKSIRLRLCEDPSKFNESQDLLAPDGNPWDLSLFQLMNQKNAKPFVEELVREGYITEEELELCRNIMKNAGILHFPRVHFLHALGQSTSVRIGQRTTSVAVMGKDTCVHPLEFNQDFLEPFTGIESTDYAKIAFDYDKEKDWLLVRLLELPEQYRGKTTLQEGDTLPLNLYRFRPNGRQNARKAMDILVPESKRQRR</sequence>
<dbReference type="EMBL" id="ML179397">
    <property type="protein sequence ID" value="THU88752.1"/>
    <property type="molecule type" value="Genomic_DNA"/>
</dbReference>
<dbReference type="Proteomes" id="UP000297245">
    <property type="component" value="Unassembled WGS sequence"/>
</dbReference>
<organism evidence="2 3">
    <name type="scientific">Dendrothele bispora (strain CBS 962.96)</name>
    <dbReference type="NCBI Taxonomy" id="1314807"/>
    <lineage>
        <taxon>Eukaryota</taxon>
        <taxon>Fungi</taxon>
        <taxon>Dikarya</taxon>
        <taxon>Basidiomycota</taxon>
        <taxon>Agaricomycotina</taxon>
        <taxon>Agaricomycetes</taxon>
        <taxon>Agaricomycetidae</taxon>
        <taxon>Agaricales</taxon>
        <taxon>Agaricales incertae sedis</taxon>
        <taxon>Dendrothele</taxon>
    </lineage>
</organism>
<name>A0A4S8LI16_DENBC</name>
<accession>A0A4S8LI16</accession>
<evidence type="ECO:0000313" key="3">
    <source>
        <dbReference type="Proteomes" id="UP000297245"/>
    </source>
</evidence>
<evidence type="ECO:0000313" key="2">
    <source>
        <dbReference type="EMBL" id="THU88752.1"/>
    </source>
</evidence>
<proteinExistence type="predicted"/>
<evidence type="ECO:0000256" key="1">
    <source>
        <dbReference type="SAM" id="MobiDB-lite"/>
    </source>
</evidence>
<dbReference type="AlphaFoldDB" id="A0A4S8LI16"/>
<reference evidence="2 3" key="1">
    <citation type="journal article" date="2019" name="Nat. Ecol. Evol.">
        <title>Megaphylogeny resolves global patterns of mushroom evolution.</title>
        <authorList>
            <person name="Varga T."/>
            <person name="Krizsan K."/>
            <person name="Foldi C."/>
            <person name="Dima B."/>
            <person name="Sanchez-Garcia M."/>
            <person name="Sanchez-Ramirez S."/>
            <person name="Szollosi G.J."/>
            <person name="Szarkandi J.G."/>
            <person name="Papp V."/>
            <person name="Albert L."/>
            <person name="Andreopoulos W."/>
            <person name="Angelini C."/>
            <person name="Antonin V."/>
            <person name="Barry K.W."/>
            <person name="Bougher N.L."/>
            <person name="Buchanan P."/>
            <person name="Buyck B."/>
            <person name="Bense V."/>
            <person name="Catcheside P."/>
            <person name="Chovatia M."/>
            <person name="Cooper J."/>
            <person name="Damon W."/>
            <person name="Desjardin D."/>
            <person name="Finy P."/>
            <person name="Geml J."/>
            <person name="Haridas S."/>
            <person name="Hughes K."/>
            <person name="Justo A."/>
            <person name="Karasinski D."/>
            <person name="Kautmanova I."/>
            <person name="Kiss B."/>
            <person name="Kocsube S."/>
            <person name="Kotiranta H."/>
            <person name="LaButti K.M."/>
            <person name="Lechner B.E."/>
            <person name="Liimatainen K."/>
            <person name="Lipzen A."/>
            <person name="Lukacs Z."/>
            <person name="Mihaltcheva S."/>
            <person name="Morgado L.N."/>
            <person name="Niskanen T."/>
            <person name="Noordeloos M.E."/>
            <person name="Ohm R.A."/>
            <person name="Ortiz-Santana B."/>
            <person name="Ovrebo C."/>
            <person name="Racz N."/>
            <person name="Riley R."/>
            <person name="Savchenko A."/>
            <person name="Shiryaev A."/>
            <person name="Soop K."/>
            <person name="Spirin V."/>
            <person name="Szebenyi C."/>
            <person name="Tomsovsky M."/>
            <person name="Tulloss R.E."/>
            <person name="Uehling J."/>
            <person name="Grigoriev I.V."/>
            <person name="Vagvolgyi C."/>
            <person name="Papp T."/>
            <person name="Martin F.M."/>
            <person name="Miettinen O."/>
            <person name="Hibbett D.S."/>
            <person name="Nagy L.G."/>
        </authorList>
    </citation>
    <scope>NUCLEOTIDE SEQUENCE [LARGE SCALE GENOMIC DNA]</scope>
    <source>
        <strain evidence="2 3">CBS 962.96</strain>
    </source>
</reference>
<dbReference type="OrthoDB" id="2750929at2759"/>
<protein>
    <submittedName>
        <fullName evidence="2">Uncharacterized protein</fullName>
    </submittedName>
</protein>
<gene>
    <name evidence="2" type="ORF">K435DRAFT_969370</name>
</gene>
<feature type="region of interest" description="Disordered" evidence="1">
    <location>
        <begin position="49"/>
        <end position="68"/>
    </location>
</feature>
<keyword evidence="3" id="KW-1185">Reference proteome</keyword>